<dbReference type="RefSeq" id="WP_011420269.1">
    <property type="nucleotide sequence ID" value="NC_007760.1"/>
</dbReference>
<dbReference type="EMBL" id="CP000251">
    <property type="protein sequence ID" value="ABC80986.1"/>
    <property type="molecule type" value="Genomic_DNA"/>
</dbReference>
<dbReference type="SUPFAM" id="SSF159888">
    <property type="entry name" value="YdhG-like"/>
    <property type="match status" value="1"/>
</dbReference>
<reference evidence="3" key="1">
    <citation type="submission" date="2006-01" db="EMBL/GenBank/DDBJ databases">
        <title>Complete sequence of Anaeromyxobacter dehalogenans 2CP-C.</title>
        <authorList>
            <consortium name="US DOE Joint Genome Institute"/>
            <person name="Copeland A."/>
            <person name="Lucas S."/>
            <person name="Lapidus A."/>
            <person name="Barry K."/>
            <person name="Detter J.C."/>
            <person name="Glavina T."/>
            <person name="Hammon N."/>
            <person name="Israni S."/>
            <person name="Pitluck S."/>
            <person name="Brettin T."/>
            <person name="Bruce D."/>
            <person name="Han C."/>
            <person name="Tapia R."/>
            <person name="Gilna P."/>
            <person name="Kiss H."/>
            <person name="Schmutz J."/>
            <person name="Larimer F."/>
            <person name="Land M."/>
            <person name="Kyrpides N."/>
            <person name="Anderson I."/>
            <person name="Sanford R.A."/>
            <person name="Ritalahti K.M."/>
            <person name="Thomas H.S."/>
            <person name="Kirby J.R."/>
            <person name="Zhulin I.B."/>
            <person name="Loeffler F.E."/>
            <person name="Richardson P."/>
        </authorList>
    </citation>
    <scope>NUCLEOTIDE SEQUENCE</scope>
    <source>
        <strain evidence="3">2CP-C</strain>
    </source>
</reference>
<dbReference type="InterPro" id="IPR014922">
    <property type="entry name" value="YdhG-like"/>
</dbReference>
<evidence type="ECO:0000259" key="2">
    <source>
        <dbReference type="Pfam" id="PF08818"/>
    </source>
</evidence>
<sequence>MIARAPRTRTTRPAPAGSASARIDRKIASLGDWRGETLSRVRELVHEADPEVVEELKWMGTPVWPYRSVVKLTFARGAALPDPAGLFNSSLDGKVRRAIDLREGEEIDAMALKALVRAAVALNLEATARPRARRPARRRA</sequence>
<evidence type="ECO:0000313" key="3">
    <source>
        <dbReference type="EMBL" id="ABC80986.1"/>
    </source>
</evidence>
<dbReference type="OrthoDB" id="9811812at2"/>
<organism evidence="3 4">
    <name type="scientific">Anaeromyxobacter dehalogenans (strain 2CP-C)</name>
    <dbReference type="NCBI Taxonomy" id="290397"/>
    <lineage>
        <taxon>Bacteria</taxon>
        <taxon>Pseudomonadati</taxon>
        <taxon>Myxococcota</taxon>
        <taxon>Myxococcia</taxon>
        <taxon>Myxococcales</taxon>
        <taxon>Cystobacterineae</taxon>
        <taxon>Anaeromyxobacteraceae</taxon>
        <taxon>Anaeromyxobacter</taxon>
    </lineage>
</organism>
<evidence type="ECO:0000256" key="1">
    <source>
        <dbReference type="SAM" id="MobiDB-lite"/>
    </source>
</evidence>
<gene>
    <name evidence="3" type="ordered locus">Adeh_1212</name>
</gene>
<dbReference type="AlphaFoldDB" id="Q2IQA1"/>
<accession>Q2IQA1</accession>
<dbReference type="Pfam" id="PF08818">
    <property type="entry name" value="DUF1801"/>
    <property type="match status" value="1"/>
</dbReference>
<name>Q2IQA1_ANADE</name>
<feature type="compositionally biased region" description="Basic residues" evidence="1">
    <location>
        <begin position="1"/>
        <end position="10"/>
    </location>
</feature>
<proteinExistence type="predicted"/>
<feature type="region of interest" description="Disordered" evidence="1">
    <location>
        <begin position="1"/>
        <end position="20"/>
    </location>
</feature>
<protein>
    <recommendedName>
        <fullName evidence="2">YdhG-like domain-containing protein</fullName>
    </recommendedName>
</protein>
<dbReference type="Proteomes" id="UP000001935">
    <property type="component" value="Chromosome"/>
</dbReference>
<dbReference type="KEGG" id="ade:Adeh_1212"/>
<dbReference type="HOGENOM" id="CLU_131962_0_0_7"/>
<dbReference type="STRING" id="290397.Adeh_1212"/>
<dbReference type="eggNOG" id="COG5649">
    <property type="taxonomic scope" value="Bacteria"/>
</dbReference>
<evidence type="ECO:0000313" key="4">
    <source>
        <dbReference type="Proteomes" id="UP000001935"/>
    </source>
</evidence>
<feature type="domain" description="YdhG-like" evidence="2">
    <location>
        <begin position="34"/>
        <end position="120"/>
    </location>
</feature>